<dbReference type="EMBL" id="CP089982">
    <property type="protein sequence ID" value="WXA96758.1"/>
    <property type="molecule type" value="Genomic_DNA"/>
</dbReference>
<accession>A0ABZ2KHG7</accession>
<dbReference type="Proteomes" id="UP001379533">
    <property type="component" value="Chromosome"/>
</dbReference>
<name>A0ABZ2KHG7_9BACT</name>
<keyword evidence="2" id="KW-1185">Reference proteome</keyword>
<gene>
    <name evidence="1" type="ORF">LZC95_07900</name>
</gene>
<reference evidence="1 2" key="1">
    <citation type="submission" date="2021-12" db="EMBL/GenBank/DDBJ databases">
        <title>Discovery of the Pendulisporaceae a myxobacterial family with distinct sporulation behavior and unique specialized metabolism.</title>
        <authorList>
            <person name="Garcia R."/>
            <person name="Popoff A."/>
            <person name="Bader C.D."/>
            <person name="Loehr J."/>
            <person name="Walesch S."/>
            <person name="Walt C."/>
            <person name="Boldt J."/>
            <person name="Bunk B."/>
            <person name="Haeckl F.J.F.P.J."/>
            <person name="Gunesch A.P."/>
            <person name="Birkelbach J."/>
            <person name="Nuebel U."/>
            <person name="Pietschmann T."/>
            <person name="Bach T."/>
            <person name="Mueller R."/>
        </authorList>
    </citation>
    <scope>NUCLEOTIDE SEQUENCE [LARGE SCALE GENOMIC DNA]</scope>
    <source>
        <strain evidence="1 2">MSr12523</strain>
    </source>
</reference>
<sequence length="101" mass="11025">MMGSWAGWRRLPDGRFGFVVWFHDGPCMPYLALDLTEAAAVEEEDIYLDTLLAEGLCRSGSAALQEAVARAASYIGKLPLDEPGFLTYVGAADLAKPMSRR</sequence>
<dbReference type="RefSeq" id="WP_394847374.1">
    <property type="nucleotide sequence ID" value="NZ_CP089982.1"/>
</dbReference>
<proteinExistence type="predicted"/>
<protein>
    <submittedName>
        <fullName evidence="1">Uncharacterized protein</fullName>
    </submittedName>
</protein>
<organism evidence="1 2">
    <name type="scientific">Pendulispora brunnea</name>
    <dbReference type="NCBI Taxonomy" id="2905690"/>
    <lineage>
        <taxon>Bacteria</taxon>
        <taxon>Pseudomonadati</taxon>
        <taxon>Myxococcota</taxon>
        <taxon>Myxococcia</taxon>
        <taxon>Myxococcales</taxon>
        <taxon>Sorangiineae</taxon>
        <taxon>Pendulisporaceae</taxon>
        <taxon>Pendulispora</taxon>
    </lineage>
</organism>
<evidence type="ECO:0000313" key="2">
    <source>
        <dbReference type="Proteomes" id="UP001379533"/>
    </source>
</evidence>
<evidence type="ECO:0000313" key="1">
    <source>
        <dbReference type="EMBL" id="WXA96758.1"/>
    </source>
</evidence>